<keyword evidence="2" id="KW-1185">Reference proteome</keyword>
<dbReference type="RefSeq" id="WP_213535511.1">
    <property type="nucleotide sequence ID" value="NZ_BOVQ01000004.1"/>
</dbReference>
<dbReference type="EMBL" id="JBHSGD010000005">
    <property type="protein sequence ID" value="MFC4652188.1"/>
    <property type="molecule type" value="Genomic_DNA"/>
</dbReference>
<evidence type="ECO:0000313" key="2">
    <source>
        <dbReference type="Proteomes" id="UP001595987"/>
    </source>
</evidence>
<evidence type="ECO:0000313" key="1">
    <source>
        <dbReference type="EMBL" id="MFC4652188.1"/>
    </source>
</evidence>
<accession>A0ABV9JCE5</accession>
<gene>
    <name evidence="1" type="ORF">ACFO26_04640</name>
</gene>
<sequence length="46" mass="5100">MDLKVIFSVSQSGEYGQAWNFNLPSWIGNYQLAMNANQSGNFGLSN</sequence>
<proteinExistence type="predicted"/>
<comment type="caution">
    <text evidence="1">The sequence shown here is derived from an EMBL/GenBank/DDBJ whole genome shotgun (WGS) entry which is preliminary data.</text>
</comment>
<protein>
    <submittedName>
        <fullName evidence="1">Uncharacterized protein</fullName>
    </submittedName>
</protein>
<name>A0ABV9JCE5_9LACT</name>
<dbReference type="Proteomes" id="UP001595987">
    <property type="component" value="Unassembled WGS sequence"/>
</dbReference>
<reference evidence="2" key="1">
    <citation type="journal article" date="2019" name="Int. J. Syst. Evol. Microbiol.">
        <title>The Global Catalogue of Microorganisms (GCM) 10K type strain sequencing project: providing services to taxonomists for standard genome sequencing and annotation.</title>
        <authorList>
            <consortium name="The Broad Institute Genomics Platform"/>
            <consortium name="The Broad Institute Genome Sequencing Center for Infectious Disease"/>
            <person name="Wu L."/>
            <person name="Ma J."/>
        </authorList>
    </citation>
    <scope>NUCLEOTIDE SEQUENCE [LARGE SCALE GENOMIC DNA]</scope>
    <source>
        <strain evidence="2">CCUG 63287</strain>
    </source>
</reference>
<organism evidence="1 2">
    <name type="scientific">Lactococcus nasutitermitis</name>
    <dbReference type="NCBI Taxonomy" id="1652957"/>
    <lineage>
        <taxon>Bacteria</taxon>
        <taxon>Bacillati</taxon>
        <taxon>Bacillota</taxon>
        <taxon>Bacilli</taxon>
        <taxon>Lactobacillales</taxon>
        <taxon>Streptococcaceae</taxon>
        <taxon>Lactococcus</taxon>
    </lineage>
</organism>